<dbReference type="Pfam" id="PF00990">
    <property type="entry name" value="GGDEF"/>
    <property type="match status" value="1"/>
</dbReference>
<dbReference type="PANTHER" id="PTHR45138:SF9">
    <property type="entry name" value="DIGUANYLATE CYCLASE DGCM-RELATED"/>
    <property type="match status" value="1"/>
</dbReference>
<comment type="caution">
    <text evidence="6">The sequence shown here is derived from an EMBL/GenBank/DDBJ whole genome shotgun (WGS) entry which is preliminary data.</text>
</comment>
<comment type="cofactor">
    <cofactor evidence="1">
        <name>Mg(2+)</name>
        <dbReference type="ChEBI" id="CHEBI:18420"/>
    </cofactor>
</comment>
<evidence type="ECO:0000256" key="2">
    <source>
        <dbReference type="ARBA" id="ARBA00012528"/>
    </source>
</evidence>
<dbReference type="EC" id="2.7.7.65" evidence="2"/>
<dbReference type="Gene3D" id="3.30.70.270">
    <property type="match status" value="1"/>
</dbReference>
<dbReference type="CDD" id="cd01949">
    <property type="entry name" value="GGDEF"/>
    <property type="match status" value="1"/>
</dbReference>
<sequence length="382" mass="42355">MSSGLPTGIAMAFAINVLVSVYFFAVYRAQQRNQSYLYWSVSCALFAAGIGASVIAHAAEGLQAVNTLACLLLFTASFGLYCGLNKFELSPGSIKFYRRVRSIFVVGSAVITVAGFYSTMVNVVASVGMALMFVMTEGLFYQRKSPYKSVYLVLRVLLLLHAFVLFLQGIVMLVQMLAAQDSDTRYLFNIVLLSHLLLTVATALVLPLLHVMNQRRQWQKLANLDELTGLPTRRAFVQKAAKSLSADDQTCHSLLMVDIDHFKQVNDQFGHTFGDEVLSRVGKILAEGLRQTDIVGRMGGEEFAILLPGVSTERAQGVADRLRHKVSELRFKQGDKQVTITVSIGIAVSHEVLYDWEHLYSQADQALYSAKREGRNLVYVFS</sequence>
<dbReference type="InterPro" id="IPR000160">
    <property type="entry name" value="GGDEF_dom"/>
</dbReference>
<dbReference type="NCBIfam" id="TIGR00254">
    <property type="entry name" value="GGDEF"/>
    <property type="match status" value="1"/>
</dbReference>
<feature type="transmembrane region" description="Helical" evidence="4">
    <location>
        <begin position="6"/>
        <end position="25"/>
    </location>
</feature>
<feature type="domain" description="GGDEF" evidence="5">
    <location>
        <begin position="250"/>
        <end position="382"/>
    </location>
</feature>
<evidence type="ECO:0000259" key="5">
    <source>
        <dbReference type="PROSITE" id="PS50887"/>
    </source>
</evidence>
<keyword evidence="4" id="KW-1133">Transmembrane helix</keyword>
<evidence type="ECO:0000256" key="1">
    <source>
        <dbReference type="ARBA" id="ARBA00001946"/>
    </source>
</evidence>
<keyword evidence="4" id="KW-0472">Membrane</keyword>
<feature type="transmembrane region" description="Helical" evidence="4">
    <location>
        <begin position="186"/>
        <end position="209"/>
    </location>
</feature>
<dbReference type="GO" id="GO:0005886">
    <property type="term" value="C:plasma membrane"/>
    <property type="evidence" value="ECO:0007669"/>
    <property type="project" value="TreeGrafter"/>
</dbReference>
<dbReference type="FunFam" id="3.30.70.270:FF:000001">
    <property type="entry name" value="Diguanylate cyclase domain protein"/>
    <property type="match status" value="1"/>
</dbReference>
<dbReference type="EMBL" id="PVNP01000124">
    <property type="protein sequence ID" value="PRO73321.1"/>
    <property type="molecule type" value="Genomic_DNA"/>
</dbReference>
<dbReference type="InterPro" id="IPR050469">
    <property type="entry name" value="Diguanylate_Cyclase"/>
</dbReference>
<dbReference type="OrthoDB" id="5620448at2"/>
<evidence type="ECO:0000313" key="7">
    <source>
        <dbReference type="Proteomes" id="UP000238949"/>
    </source>
</evidence>
<dbReference type="Proteomes" id="UP000238949">
    <property type="component" value="Unassembled WGS sequence"/>
</dbReference>
<dbReference type="InterPro" id="IPR029787">
    <property type="entry name" value="Nucleotide_cyclase"/>
</dbReference>
<protein>
    <recommendedName>
        <fullName evidence="2">diguanylate cyclase</fullName>
        <ecNumber evidence="2">2.7.7.65</ecNumber>
    </recommendedName>
</protein>
<name>A0A2S9VA29_9ALTE</name>
<reference evidence="7" key="1">
    <citation type="journal article" date="2020" name="Int. J. Syst. Evol. Microbiol.">
        <title>Alteromonas alba sp. nov., a marine bacterium isolated from the seawater of the West Pacific Ocean.</title>
        <authorList>
            <person name="Sun C."/>
            <person name="Wu Y.-H."/>
            <person name="Xamxidin M."/>
            <person name="Cheng H."/>
            <person name="Xu X.-W."/>
        </authorList>
    </citation>
    <scope>NUCLEOTIDE SEQUENCE [LARGE SCALE GENOMIC DNA]</scope>
    <source>
        <strain evidence="7">190</strain>
    </source>
</reference>
<dbReference type="GO" id="GO:0043709">
    <property type="term" value="P:cell adhesion involved in single-species biofilm formation"/>
    <property type="evidence" value="ECO:0007669"/>
    <property type="project" value="TreeGrafter"/>
</dbReference>
<keyword evidence="4" id="KW-0812">Transmembrane</keyword>
<organism evidence="6 7">
    <name type="scientific">Alteromonas alba</name>
    <dbReference type="NCBI Taxonomy" id="2079529"/>
    <lineage>
        <taxon>Bacteria</taxon>
        <taxon>Pseudomonadati</taxon>
        <taxon>Pseudomonadota</taxon>
        <taxon>Gammaproteobacteria</taxon>
        <taxon>Alteromonadales</taxon>
        <taxon>Alteromonadaceae</taxon>
        <taxon>Alteromonas/Salinimonas group</taxon>
        <taxon>Alteromonas</taxon>
    </lineage>
</organism>
<feature type="transmembrane region" description="Helical" evidence="4">
    <location>
        <begin position="37"/>
        <end position="58"/>
    </location>
</feature>
<feature type="transmembrane region" description="Helical" evidence="4">
    <location>
        <begin position="123"/>
        <end position="140"/>
    </location>
</feature>
<evidence type="ECO:0000256" key="3">
    <source>
        <dbReference type="ARBA" id="ARBA00034247"/>
    </source>
</evidence>
<dbReference type="PROSITE" id="PS50887">
    <property type="entry name" value="GGDEF"/>
    <property type="match status" value="1"/>
</dbReference>
<feature type="transmembrane region" description="Helical" evidence="4">
    <location>
        <begin position="64"/>
        <end position="84"/>
    </location>
</feature>
<dbReference type="GO" id="GO:0052621">
    <property type="term" value="F:diguanylate cyclase activity"/>
    <property type="evidence" value="ECO:0007669"/>
    <property type="project" value="UniProtKB-EC"/>
</dbReference>
<gene>
    <name evidence="6" type="ORF">C6Y40_11930</name>
</gene>
<feature type="transmembrane region" description="Helical" evidence="4">
    <location>
        <begin position="152"/>
        <end position="174"/>
    </location>
</feature>
<dbReference type="SMART" id="SM00267">
    <property type="entry name" value="GGDEF"/>
    <property type="match status" value="1"/>
</dbReference>
<accession>A0A2S9VA29</accession>
<evidence type="ECO:0000256" key="4">
    <source>
        <dbReference type="SAM" id="Phobius"/>
    </source>
</evidence>
<dbReference type="RefSeq" id="WP_105934784.1">
    <property type="nucleotide sequence ID" value="NZ_PVNP01000124.1"/>
</dbReference>
<keyword evidence="7" id="KW-1185">Reference proteome</keyword>
<dbReference type="PANTHER" id="PTHR45138">
    <property type="entry name" value="REGULATORY COMPONENTS OF SENSORY TRANSDUCTION SYSTEM"/>
    <property type="match status" value="1"/>
</dbReference>
<proteinExistence type="predicted"/>
<dbReference type="AlphaFoldDB" id="A0A2S9VA29"/>
<dbReference type="GO" id="GO:1902201">
    <property type="term" value="P:negative regulation of bacterial-type flagellum-dependent cell motility"/>
    <property type="evidence" value="ECO:0007669"/>
    <property type="project" value="TreeGrafter"/>
</dbReference>
<dbReference type="SUPFAM" id="SSF55073">
    <property type="entry name" value="Nucleotide cyclase"/>
    <property type="match status" value="1"/>
</dbReference>
<evidence type="ECO:0000313" key="6">
    <source>
        <dbReference type="EMBL" id="PRO73321.1"/>
    </source>
</evidence>
<comment type="catalytic activity">
    <reaction evidence="3">
        <text>2 GTP = 3',3'-c-di-GMP + 2 diphosphate</text>
        <dbReference type="Rhea" id="RHEA:24898"/>
        <dbReference type="ChEBI" id="CHEBI:33019"/>
        <dbReference type="ChEBI" id="CHEBI:37565"/>
        <dbReference type="ChEBI" id="CHEBI:58805"/>
        <dbReference type="EC" id="2.7.7.65"/>
    </reaction>
</comment>
<dbReference type="InterPro" id="IPR043128">
    <property type="entry name" value="Rev_trsase/Diguanyl_cyclase"/>
</dbReference>